<dbReference type="GO" id="GO:0016787">
    <property type="term" value="F:hydrolase activity"/>
    <property type="evidence" value="ECO:0007669"/>
    <property type="project" value="UniProtKB-KW"/>
</dbReference>
<dbReference type="SUPFAM" id="SSF53474">
    <property type="entry name" value="alpha/beta-Hydrolases"/>
    <property type="match status" value="1"/>
</dbReference>
<dbReference type="AlphaFoldDB" id="A0A7X8THW1"/>
<keyword evidence="3" id="KW-1185">Reference proteome</keyword>
<evidence type="ECO:0000259" key="1">
    <source>
        <dbReference type="Pfam" id="PF00561"/>
    </source>
</evidence>
<protein>
    <submittedName>
        <fullName evidence="2">Alpha/beta hydrolase</fullName>
    </submittedName>
</protein>
<keyword evidence="2" id="KW-0378">Hydrolase</keyword>
<dbReference type="InterPro" id="IPR000073">
    <property type="entry name" value="AB_hydrolase_1"/>
</dbReference>
<proteinExistence type="predicted"/>
<organism evidence="2 3">
    <name type="scientific">Nesterenkonia sedimenti</name>
    <dbReference type="NCBI Taxonomy" id="1463632"/>
    <lineage>
        <taxon>Bacteria</taxon>
        <taxon>Bacillati</taxon>
        <taxon>Actinomycetota</taxon>
        <taxon>Actinomycetes</taxon>
        <taxon>Micrococcales</taxon>
        <taxon>Micrococcaceae</taxon>
        <taxon>Nesterenkonia</taxon>
    </lineage>
</organism>
<dbReference type="Gene3D" id="3.40.50.1820">
    <property type="entry name" value="alpha/beta hydrolase"/>
    <property type="match status" value="1"/>
</dbReference>
<dbReference type="EMBL" id="JABAHY010000001">
    <property type="protein sequence ID" value="NLS08836.1"/>
    <property type="molecule type" value="Genomic_DNA"/>
</dbReference>
<dbReference type="InterPro" id="IPR029058">
    <property type="entry name" value="AB_hydrolase_fold"/>
</dbReference>
<feature type="domain" description="AB hydrolase-1" evidence="1">
    <location>
        <begin position="6"/>
        <end position="118"/>
    </location>
</feature>
<dbReference type="PRINTS" id="PR00111">
    <property type="entry name" value="ABHYDROLASE"/>
</dbReference>
<dbReference type="PANTHER" id="PTHR43194">
    <property type="entry name" value="HYDROLASE ALPHA/BETA FOLD FAMILY"/>
    <property type="match status" value="1"/>
</dbReference>
<dbReference type="Pfam" id="PF00561">
    <property type="entry name" value="Abhydrolase_1"/>
    <property type="match status" value="1"/>
</dbReference>
<dbReference type="PANTHER" id="PTHR43194:SF2">
    <property type="entry name" value="PEROXISOMAL MEMBRANE PROTEIN LPX1"/>
    <property type="match status" value="1"/>
</dbReference>
<accession>A0A7X8THW1</accession>
<evidence type="ECO:0000313" key="3">
    <source>
        <dbReference type="Proteomes" id="UP000523139"/>
    </source>
</evidence>
<name>A0A7X8THW1_9MICC</name>
<sequence>MGGQGKPLILLHGLAGSSRELIPTAEALRADFRVILLDQRGHGQSTRRPADLSREAFVDDVVHLMQTRFPGERCVLIGQSMGAHTVFLTAAARPDLVDRLVMLEGHAAGNEDPASVAQIGKFFAAWPTPFEDEAAARRYLGDETIAGAWIADLEPTGNGLQPRFDADVMEQVITAVHKPRWAEWESLEVPALAVFAKDGMFAHQDKDELIRRRPETTRIDLQAGSHDAHLDAFDEWINALRQWLNPRARMPSRRPGRLNVDC</sequence>
<dbReference type="Proteomes" id="UP000523139">
    <property type="component" value="Unassembled WGS sequence"/>
</dbReference>
<comment type="caution">
    <text evidence="2">The sequence shown here is derived from an EMBL/GenBank/DDBJ whole genome shotgun (WGS) entry which is preliminary data.</text>
</comment>
<gene>
    <name evidence="2" type="ORF">HGQ17_02215</name>
</gene>
<reference evidence="2 3" key="1">
    <citation type="submission" date="2020-04" db="EMBL/GenBank/DDBJ databases">
        <title>Nesterenkonia sp. nov., isolated from marine sediment.</title>
        <authorList>
            <person name="Zhang G."/>
        </authorList>
    </citation>
    <scope>NUCLEOTIDE SEQUENCE [LARGE SCALE GENOMIC DNA]</scope>
    <source>
        <strain evidence="2 3">MY13</strain>
    </source>
</reference>
<evidence type="ECO:0000313" key="2">
    <source>
        <dbReference type="EMBL" id="NLS08836.1"/>
    </source>
</evidence>
<dbReference type="InterPro" id="IPR050228">
    <property type="entry name" value="Carboxylesterase_BioH"/>
</dbReference>